<protein>
    <recommendedName>
        <fullName evidence="4">Secreted protein</fullName>
    </recommendedName>
</protein>
<feature type="signal peptide" evidence="1">
    <location>
        <begin position="1"/>
        <end position="29"/>
    </location>
</feature>
<reference evidence="3" key="1">
    <citation type="journal article" date="2021" name="ISME J.">
        <title>Evolutionary origin and ecological implication of a unique nif island in free-living Bradyrhizobium lineages.</title>
        <authorList>
            <person name="Tao J."/>
        </authorList>
    </citation>
    <scope>NUCLEOTIDE SEQUENCE [LARGE SCALE GENOMIC DNA]</scope>
    <source>
        <strain evidence="3">SZCCT0094</strain>
    </source>
</reference>
<feature type="chain" id="PRO_5046228918" description="Secreted protein" evidence="1">
    <location>
        <begin position="30"/>
        <end position="99"/>
    </location>
</feature>
<name>A0ABS5GAV9_9BRAD</name>
<keyword evidence="1" id="KW-0732">Signal</keyword>
<evidence type="ECO:0000256" key="1">
    <source>
        <dbReference type="SAM" id="SignalP"/>
    </source>
</evidence>
<accession>A0ABS5GAV9</accession>
<dbReference type="Proteomes" id="UP001314635">
    <property type="component" value="Unassembled WGS sequence"/>
</dbReference>
<organism evidence="2 3">
    <name type="scientific">Bradyrhizobium denitrificans</name>
    <dbReference type="NCBI Taxonomy" id="2734912"/>
    <lineage>
        <taxon>Bacteria</taxon>
        <taxon>Pseudomonadati</taxon>
        <taxon>Pseudomonadota</taxon>
        <taxon>Alphaproteobacteria</taxon>
        <taxon>Hyphomicrobiales</taxon>
        <taxon>Nitrobacteraceae</taxon>
        <taxon>Bradyrhizobium</taxon>
    </lineage>
</organism>
<evidence type="ECO:0000313" key="3">
    <source>
        <dbReference type="Proteomes" id="UP001314635"/>
    </source>
</evidence>
<dbReference type="RefSeq" id="WP_148221395.1">
    <property type="nucleotide sequence ID" value="NZ_JABFDP010000001.1"/>
</dbReference>
<evidence type="ECO:0008006" key="4">
    <source>
        <dbReference type="Google" id="ProtNLM"/>
    </source>
</evidence>
<comment type="caution">
    <text evidence="2">The sequence shown here is derived from an EMBL/GenBank/DDBJ whole genome shotgun (WGS) entry which is preliminary data.</text>
</comment>
<dbReference type="EMBL" id="JAFCLK010000021">
    <property type="protein sequence ID" value="MBR1138469.1"/>
    <property type="molecule type" value="Genomic_DNA"/>
</dbReference>
<proteinExistence type="predicted"/>
<gene>
    <name evidence="2" type="ORF">JQ619_22115</name>
</gene>
<evidence type="ECO:0000313" key="2">
    <source>
        <dbReference type="EMBL" id="MBR1138469.1"/>
    </source>
</evidence>
<keyword evidence="3" id="KW-1185">Reference proteome</keyword>
<sequence length="99" mass="10938">MKTMHAKFKIATAVAVAIAAMALSNPASARHRLYPLTQCGPNLDHLCPLHGSFEGAPFHYNLAIHPSCIKTVPVQTAYGIERRRAVVCGAPAREMIWWW</sequence>